<evidence type="ECO:0000256" key="1">
    <source>
        <dbReference type="SAM" id="MobiDB-lite"/>
    </source>
</evidence>
<evidence type="ECO:0000313" key="3">
    <source>
        <dbReference type="EMBL" id="QDU44446.1"/>
    </source>
</evidence>
<feature type="transmembrane region" description="Helical" evidence="2">
    <location>
        <begin position="74"/>
        <end position="97"/>
    </location>
</feature>
<sequence>MFRRFFKSLKPKPPDTNDAGSNSDQATRDWVRRIGILNGILCGLTIALVGNLIIRDRMPHDSYWRSASGFLLGYALLSIPSITLGIYLLLKVSKWLLLGSRNFKPPPEIPVSEFRTILNCLDAAAICCVGGSFLYRLFPIVPQFVYAIAMTFSICFSAGVLLLGGWATVLQPNRYHFVHIVLGLALVAATAYLWMTFFQFQ</sequence>
<feature type="transmembrane region" description="Helical" evidence="2">
    <location>
        <begin position="175"/>
        <end position="195"/>
    </location>
</feature>
<dbReference type="AlphaFoldDB" id="A0A517ZPN3"/>
<feature type="compositionally biased region" description="Basic residues" evidence="1">
    <location>
        <begin position="1"/>
        <end position="10"/>
    </location>
</feature>
<accession>A0A517ZPN3</accession>
<name>A0A517ZPN3_9PLAN</name>
<dbReference type="RefSeq" id="WP_145376806.1">
    <property type="nucleotide sequence ID" value="NZ_CP036276.1"/>
</dbReference>
<feature type="transmembrane region" description="Helical" evidence="2">
    <location>
        <begin position="144"/>
        <end position="163"/>
    </location>
</feature>
<feature type="region of interest" description="Disordered" evidence="1">
    <location>
        <begin position="1"/>
        <end position="24"/>
    </location>
</feature>
<keyword evidence="2" id="KW-0812">Transmembrane</keyword>
<keyword evidence="2" id="KW-1133">Transmembrane helix</keyword>
<protein>
    <submittedName>
        <fullName evidence="3">Uncharacterized protein</fullName>
    </submittedName>
</protein>
<keyword evidence="4" id="KW-1185">Reference proteome</keyword>
<dbReference type="KEGG" id="sdyn:Mal52_29280"/>
<feature type="transmembrane region" description="Helical" evidence="2">
    <location>
        <begin position="34"/>
        <end position="54"/>
    </location>
</feature>
<reference evidence="3 4" key="1">
    <citation type="submission" date="2019-02" db="EMBL/GenBank/DDBJ databases">
        <title>Deep-cultivation of Planctomycetes and their phenomic and genomic characterization uncovers novel biology.</title>
        <authorList>
            <person name="Wiegand S."/>
            <person name="Jogler M."/>
            <person name="Boedeker C."/>
            <person name="Pinto D."/>
            <person name="Vollmers J."/>
            <person name="Rivas-Marin E."/>
            <person name="Kohn T."/>
            <person name="Peeters S.H."/>
            <person name="Heuer A."/>
            <person name="Rast P."/>
            <person name="Oberbeckmann S."/>
            <person name="Bunk B."/>
            <person name="Jeske O."/>
            <person name="Meyerdierks A."/>
            <person name="Storesund J.E."/>
            <person name="Kallscheuer N."/>
            <person name="Luecker S."/>
            <person name="Lage O.M."/>
            <person name="Pohl T."/>
            <person name="Merkel B.J."/>
            <person name="Hornburger P."/>
            <person name="Mueller R.-W."/>
            <person name="Bruemmer F."/>
            <person name="Labrenz M."/>
            <person name="Spormann A.M."/>
            <person name="Op den Camp H."/>
            <person name="Overmann J."/>
            <person name="Amann R."/>
            <person name="Jetten M.S.M."/>
            <person name="Mascher T."/>
            <person name="Medema M.H."/>
            <person name="Devos D.P."/>
            <person name="Kaster A.-K."/>
            <person name="Ovreas L."/>
            <person name="Rohde M."/>
            <person name="Galperin M.Y."/>
            <person name="Jogler C."/>
        </authorList>
    </citation>
    <scope>NUCLEOTIDE SEQUENCE [LARGE SCALE GENOMIC DNA]</scope>
    <source>
        <strain evidence="3 4">Mal52</strain>
    </source>
</reference>
<proteinExistence type="predicted"/>
<evidence type="ECO:0000313" key="4">
    <source>
        <dbReference type="Proteomes" id="UP000319383"/>
    </source>
</evidence>
<organism evidence="3 4">
    <name type="scientific">Symmachiella dynata</name>
    <dbReference type="NCBI Taxonomy" id="2527995"/>
    <lineage>
        <taxon>Bacteria</taxon>
        <taxon>Pseudomonadati</taxon>
        <taxon>Planctomycetota</taxon>
        <taxon>Planctomycetia</taxon>
        <taxon>Planctomycetales</taxon>
        <taxon>Planctomycetaceae</taxon>
        <taxon>Symmachiella</taxon>
    </lineage>
</organism>
<dbReference type="EMBL" id="CP036276">
    <property type="protein sequence ID" value="QDU44446.1"/>
    <property type="molecule type" value="Genomic_DNA"/>
</dbReference>
<gene>
    <name evidence="3" type="ORF">Mal52_29280</name>
</gene>
<evidence type="ECO:0000256" key="2">
    <source>
        <dbReference type="SAM" id="Phobius"/>
    </source>
</evidence>
<keyword evidence="2" id="KW-0472">Membrane</keyword>
<dbReference type="Proteomes" id="UP000319383">
    <property type="component" value="Chromosome"/>
</dbReference>